<dbReference type="Proteomes" id="UP000001600">
    <property type="component" value="Chromosome 1"/>
</dbReference>
<dbReference type="KEGG" id="ara:Arad_2803"/>
<dbReference type="eggNOG" id="ENOG50300XT">
    <property type="taxonomic scope" value="Bacteria"/>
</dbReference>
<gene>
    <name evidence="1" type="ordered locus">Arad_2803</name>
</gene>
<dbReference type="EMBL" id="CP000628">
    <property type="protein sequence ID" value="ACM26909.1"/>
    <property type="molecule type" value="Genomic_DNA"/>
</dbReference>
<reference evidence="1 2" key="1">
    <citation type="journal article" date="2009" name="J. Bacteriol.">
        <title>Genome sequences of three Agrobacterium biovars help elucidate the evolution of multichromosome genomes in bacteria.</title>
        <authorList>
            <person name="Slater S.C."/>
            <person name="Goldman B.S."/>
            <person name="Goodner B."/>
            <person name="Setubal J.C."/>
            <person name="Farrand S.K."/>
            <person name="Nester E.W."/>
            <person name="Burr T.J."/>
            <person name="Banta L."/>
            <person name="Dickerman A.W."/>
            <person name="Paulsen I."/>
            <person name="Otten L."/>
            <person name="Suen G."/>
            <person name="Welch R."/>
            <person name="Almeida N.F."/>
            <person name="Arnold F."/>
            <person name="Burton O.T."/>
            <person name="Du Z."/>
            <person name="Ewing A."/>
            <person name="Godsy E."/>
            <person name="Heisel S."/>
            <person name="Houmiel K.L."/>
            <person name="Jhaveri J."/>
            <person name="Lu J."/>
            <person name="Miller N.M."/>
            <person name="Norton S."/>
            <person name="Chen Q."/>
            <person name="Phoolcharoen W."/>
            <person name="Ohlin V."/>
            <person name="Ondrusek D."/>
            <person name="Pride N."/>
            <person name="Stricklin S.L."/>
            <person name="Sun J."/>
            <person name="Wheeler C."/>
            <person name="Wilson L."/>
            <person name="Zhu H."/>
            <person name="Wood D.W."/>
        </authorList>
    </citation>
    <scope>NUCLEOTIDE SEQUENCE [LARGE SCALE GENOMIC DNA]</scope>
    <source>
        <strain evidence="2">K84 / ATCC BAA-868</strain>
    </source>
</reference>
<accession>B9JGD4</accession>
<organism evidence="1 2">
    <name type="scientific">Rhizobium rhizogenes (strain K84 / ATCC BAA-868)</name>
    <name type="common">Agrobacterium radiobacter</name>
    <dbReference type="NCBI Taxonomy" id="311403"/>
    <lineage>
        <taxon>Bacteria</taxon>
        <taxon>Pseudomonadati</taxon>
        <taxon>Pseudomonadota</taxon>
        <taxon>Alphaproteobacteria</taxon>
        <taxon>Hyphomicrobiales</taxon>
        <taxon>Rhizobiaceae</taxon>
        <taxon>Rhizobium/Agrobacterium group</taxon>
        <taxon>Rhizobium</taxon>
    </lineage>
</organism>
<evidence type="ECO:0000313" key="1">
    <source>
        <dbReference type="EMBL" id="ACM26909.1"/>
    </source>
</evidence>
<evidence type="ECO:0000313" key="2">
    <source>
        <dbReference type="Proteomes" id="UP000001600"/>
    </source>
</evidence>
<sequence>MGTCCPGQECTTLSFTLFATSDDDFIHCSPCGTGLSPPPNHTTKAGRSGPEDTLMLFIFNNKNSIQIAWNSKLPAPRPDTRLQQLDTRSGPVGFIRTYSVG</sequence>
<dbReference type="AlphaFoldDB" id="B9JGD4"/>
<name>B9JGD4_RHIR8</name>
<proteinExistence type="predicted"/>
<dbReference type="HOGENOM" id="CLU_2285455_0_0_5"/>
<protein>
    <submittedName>
        <fullName evidence="1">Uncharacterized protein</fullName>
    </submittedName>
</protein>